<proteinExistence type="predicted"/>
<reference evidence="1" key="1">
    <citation type="submission" date="2022-01" db="EMBL/GenBank/DDBJ databases">
        <title>Comparative genomics reveals a dynamic genome evolution in the ectomycorrhizal milk-cap (Lactarius) mushrooms.</title>
        <authorList>
            <consortium name="DOE Joint Genome Institute"/>
            <person name="Lebreton A."/>
            <person name="Tang N."/>
            <person name="Kuo A."/>
            <person name="LaButti K."/>
            <person name="Drula E."/>
            <person name="Barry K."/>
            <person name="Clum A."/>
            <person name="Lipzen A."/>
            <person name="Mousain D."/>
            <person name="Ng V."/>
            <person name="Wang R."/>
            <person name="Wang X."/>
            <person name="Dai Y."/>
            <person name="Henrissat B."/>
            <person name="Grigoriev I.V."/>
            <person name="Guerin-Laguette A."/>
            <person name="Yu F."/>
            <person name="Martin F.M."/>
        </authorList>
    </citation>
    <scope>NUCLEOTIDE SEQUENCE</scope>
    <source>
        <strain evidence="1">QP</strain>
    </source>
</reference>
<dbReference type="Proteomes" id="UP001201163">
    <property type="component" value="Unassembled WGS sequence"/>
</dbReference>
<evidence type="ECO:0000313" key="2">
    <source>
        <dbReference type="Proteomes" id="UP001201163"/>
    </source>
</evidence>
<gene>
    <name evidence="1" type="ORF">EDB92DRAFT_1948909</name>
</gene>
<keyword evidence="2" id="KW-1185">Reference proteome</keyword>
<evidence type="ECO:0000313" key="1">
    <source>
        <dbReference type="EMBL" id="KAH8986872.1"/>
    </source>
</evidence>
<dbReference type="EMBL" id="JAKELL010000051">
    <property type="protein sequence ID" value="KAH8986872.1"/>
    <property type="molecule type" value="Genomic_DNA"/>
</dbReference>
<organism evidence="1 2">
    <name type="scientific">Lactarius akahatsu</name>
    <dbReference type="NCBI Taxonomy" id="416441"/>
    <lineage>
        <taxon>Eukaryota</taxon>
        <taxon>Fungi</taxon>
        <taxon>Dikarya</taxon>
        <taxon>Basidiomycota</taxon>
        <taxon>Agaricomycotina</taxon>
        <taxon>Agaricomycetes</taxon>
        <taxon>Russulales</taxon>
        <taxon>Russulaceae</taxon>
        <taxon>Lactarius</taxon>
    </lineage>
</organism>
<name>A0AAD4LCR2_9AGAM</name>
<comment type="caution">
    <text evidence="1">The sequence shown here is derived from an EMBL/GenBank/DDBJ whole genome shotgun (WGS) entry which is preliminary data.</text>
</comment>
<dbReference type="AlphaFoldDB" id="A0AAD4LCR2"/>
<sequence length="288" mass="32728">MFYKRYATQRYGKNRPDGSSHALQFAVLSALTSSFRVRAPDLMLLSLYNLRTSDLSPLEYPTFQTVLTSLRRFRLSPLFDPPDPFTIDDRWSHFWGTLCPRILIPMQHPLTELTLHRNAHVGTLAGLSFDGLHFPRLCSLSLDRLVFEPSVGVQNFILRHAATLAQLELIMCKLSVIPVTLFTPSPSSSMTFARDESSSEPNTWERVWDCFAEKLTALVSLHVSESPEQWDQDFRYGTHGILILSDGWETDYAFAPRDTADAAALQRFHESVYARSEEVHGRGKCLTS</sequence>
<protein>
    <submittedName>
        <fullName evidence="1">Uncharacterized protein</fullName>
    </submittedName>
</protein>
<accession>A0AAD4LCR2</accession>